<dbReference type="PANTHER" id="PTHR33359:SF1">
    <property type="entry name" value="MOLYBDOPTERIN SYNTHASE SULFUR CARRIER SUBUNIT"/>
    <property type="match status" value="1"/>
</dbReference>
<dbReference type="UniPathway" id="UPA00344"/>
<evidence type="ECO:0000256" key="8">
    <source>
        <dbReference type="ARBA" id="ARBA00075076"/>
    </source>
</evidence>
<evidence type="ECO:0000256" key="12">
    <source>
        <dbReference type="ARBA" id="ARBA00078992"/>
    </source>
</evidence>
<dbReference type="FunFam" id="3.10.20.30:FF:000010">
    <property type="entry name" value="Molybdopterin synthase sulfur carrier subunit"/>
    <property type="match status" value="1"/>
</dbReference>
<proteinExistence type="inferred from homology"/>
<dbReference type="Proteomes" id="UP000040576">
    <property type="component" value="Unassembled WGS sequence"/>
</dbReference>
<evidence type="ECO:0000256" key="6">
    <source>
        <dbReference type="ARBA" id="ARBA00054425"/>
    </source>
</evidence>
<dbReference type="InterPro" id="IPR016155">
    <property type="entry name" value="Mopterin_synth/thiamin_S_b"/>
</dbReference>
<evidence type="ECO:0000313" key="13">
    <source>
        <dbReference type="EMBL" id="CEE00207.1"/>
    </source>
</evidence>
<dbReference type="SUPFAM" id="SSF54285">
    <property type="entry name" value="MoaD/ThiS"/>
    <property type="match status" value="1"/>
</dbReference>
<dbReference type="InterPro" id="IPR044672">
    <property type="entry name" value="MOCS2A"/>
</dbReference>
<dbReference type="AlphaFoldDB" id="A0A090IRB9"/>
<evidence type="ECO:0000256" key="5">
    <source>
        <dbReference type="ARBA" id="ARBA00024247"/>
    </source>
</evidence>
<organism evidence="13 14">
    <name type="scientific">Caldibacillus thermoamylovorans</name>
    <dbReference type="NCBI Taxonomy" id="35841"/>
    <lineage>
        <taxon>Bacteria</taxon>
        <taxon>Bacillati</taxon>
        <taxon>Bacillota</taxon>
        <taxon>Bacilli</taxon>
        <taxon>Bacillales</taxon>
        <taxon>Bacillaceae</taxon>
        <taxon>Caldibacillus</taxon>
    </lineage>
</organism>
<dbReference type="EMBL" id="CCRF01000010">
    <property type="protein sequence ID" value="CEE00207.1"/>
    <property type="molecule type" value="Genomic_DNA"/>
</dbReference>
<dbReference type="InterPro" id="IPR003749">
    <property type="entry name" value="ThiS/MoaD-like"/>
</dbReference>
<sequence>MITVLLFAHLQDEIGQRELKLAITEVTVKDLKQTLTESYHLSQMETTMVAVNEEYALDHDVIRAGDVVALIPPVSGG</sequence>
<dbReference type="GO" id="GO:1990133">
    <property type="term" value="C:molybdopterin adenylyltransferase complex"/>
    <property type="evidence" value="ECO:0007669"/>
    <property type="project" value="TreeGrafter"/>
</dbReference>
<evidence type="ECO:0000256" key="1">
    <source>
        <dbReference type="ARBA" id="ARBA00005046"/>
    </source>
</evidence>
<gene>
    <name evidence="13" type="ORF">BT1A1_0346</name>
</gene>
<dbReference type="Gene3D" id="3.10.20.30">
    <property type="match status" value="1"/>
</dbReference>
<dbReference type="RefSeq" id="WP_034767424.1">
    <property type="nucleotide sequence ID" value="NZ_CCRF01000010.1"/>
</dbReference>
<evidence type="ECO:0000256" key="3">
    <source>
        <dbReference type="ARBA" id="ARBA00023150"/>
    </source>
</evidence>
<evidence type="ECO:0000256" key="11">
    <source>
        <dbReference type="ARBA" id="ARBA00078020"/>
    </source>
</evidence>
<evidence type="ECO:0000256" key="4">
    <source>
        <dbReference type="ARBA" id="ARBA00024200"/>
    </source>
</evidence>
<dbReference type="CDD" id="cd00754">
    <property type="entry name" value="Ubl_MoaD"/>
    <property type="match status" value="1"/>
</dbReference>
<comment type="function">
    <text evidence="6">Involved in sulfur transfer in the conversion of molybdopterin precursor Z to molybdopterin.</text>
</comment>
<comment type="subunit">
    <text evidence="7">Heterotetramer of 2 MoaD subunits and 2 MoaE subunits. Forms a stable heterotetrameric complex of 2 MoaD and 2 MoeB during adenylation of MoaD by MoeB. During catalysis MoaD shuttles between the two heterotetrameric complexes.</text>
</comment>
<comment type="pathway">
    <text evidence="1">Cofactor biosynthesis; molybdopterin biosynthesis.</text>
</comment>
<dbReference type="GeneID" id="92959499"/>
<dbReference type="GO" id="GO:0006777">
    <property type="term" value="P:Mo-molybdopterin cofactor biosynthetic process"/>
    <property type="evidence" value="ECO:0007669"/>
    <property type="project" value="UniProtKB-KW"/>
</dbReference>
<evidence type="ECO:0000256" key="10">
    <source>
        <dbReference type="ARBA" id="ARBA00077809"/>
    </source>
</evidence>
<dbReference type="InterPro" id="IPR012675">
    <property type="entry name" value="Beta-grasp_dom_sf"/>
</dbReference>
<dbReference type="STRING" id="35841.B4167_2532"/>
<protein>
    <recommendedName>
        <fullName evidence="5">Molybdopterin synthase sulfur carrier subunit</fullName>
    </recommendedName>
    <alternativeName>
        <fullName evidence="11">MPT synthase subunit 1</fullName>
    </alternativeName>
    <alternativeName>
        <fullName evidence="8">Molybdenum cofactor biosynthesis protein D</fullName>
    </alternativeName>
    <alternativeName>
        <fullName evidence="10">Molybdopterin-converting factor small subunit</fullName>
    </alternativeName>
    <alternativeName>
        <fullName evidence="9">Molybdopterin-converting factor subunit 1</fullName>
    </alternativeName>
    <alternativeName>
        <fullName evidence="12">Sulfur carrier protein MoaD</fullName>
    </alternativeName>
</protein>
<dbReference type="eggNOG" id="COG1977">
    <property type="taxonomic scope" value="Bacteria"/>
</dbReference>
<evidence type="ECO:0000313" key="14">
    <source>
        <dbReference type="Proteomes" id="UP000040576"/>
    </source>
</evidence>
<dbReference type="PANTHER" id="PTHR33359">
    <property type="entry name" value="MOLYBDOPTERIN SYNTHASE SULFUR CARRIER SUBUNIT"/>
    <property type="match status" value="1"/>
</dbReference>
<evidence type="ECO:0000256" key="9">
    <source>
        <dbReference type="ARBA" id="ARBA00076711"/>
    </source>
</evidence>
<comment type="similarity">
    <text evidence="4">Belongs to the MoaD family.</text>
</comment>
<evidence type="ECO:0000256" key="2">
    <source>
        <dbReference type="ARBA" id="ARBA00022741"/>
    </source>
</evidence>
<dbReference type="Pfam" id="PF02597">
    <property type="entry name" value="ThiS"/>
    <property type="match status" value="1"/>
</dbReference>
<evidence type="ECO:0000256" key="7">
    <source>
        <dbReference type="ARBA" id="ARBA00063099"/>
    </source>
</evidence>
<dbReference type="PATRIC" id="fig|35841.6.peg.3907"/>
<keyword evidence="3" id="KW-0501">Molybdenum cofactor biosynthesis</keyword>
<reference evidence="13 14" key="1">
    <citation type="submission" date="2014-07" db="EMBL/GenBank/DDBJ databases">
        <authorList>
            <person name="Wibberg Daniel"/>
        </authorList>
    </citation>
    <scope>NUCLEOTIDE SEQUENCE [LARGE SCALE GENOMIC DNA]</scope>
</reference>
<dbReference type="GO" id="GO:0000166">
    <property type="term" value="F:nucleotide binding"/>
    <property type="evidence" value="ECO:0007669"/>
    <property type="project" value="UniProtKB-KW"/>
</dbReference>
<accession>A0A090IRB9</accession>
<keyword evidence="14" id="KW-1185">Reference proteome</keyword>
<dbReference type="NCBIfam" id="TIGR01682">
    <property type="entry name" value="moaD"/>
    <property type="match status" value="1"/>
</dbReference>
<keyword evidence="2" id="KW-0547">Nucleotide-binding</keyword>
<name>A0A090IRB9_9BACI</name>